<proteinExistence type="predicted"/>
<accession>A0ABV0T3T0</accession>
<evidence type="ECO:0000313" key="1">
    <source>
        <dbReference type="EMBL" id="MEQ2227144.1"/>
    </source>
</evidence>
<organism evidence="1 2">
    <name type="scientific">Ilyodon furcidens</name>
    <name type="common">goldbreast splitfin</name>
    <dbReference type="NCBI Taxonomy" id="33524"/>
    <lineage>
        <taxon>Eukaryota</taxon>
        <taxon>Metazoa</taxon>
        <taxon>Chordata</taxon>
        <taxon>Craniata</taxon>
        <taxon>Vertebrata</taxon>
        <taxon>Euteleostomi</taxon>
        <taxon>Actinopterygii</taxon>
        <taxon>Neopterygii</taxon>
        <taxon>Teleostei</taxon>
        <taxon>Neoteleostei</taxon>
        <taxon>Acanthomorphata</taxon>
        <taxon>Ovalentaria</taxon>
        <taxon>Atherinomorphae</taxon>
        <taxon>Cyprinodontiformes</taxon>
        <taxon>Goodeidae</taxon>
        <taxon>Ilyodon</taxon>
    </lineage>
</organism>
<evidence type="ECO:0000313" key="2">
    <source>
        <dbReference type="Proteomes" id="UP001482620"/>
    </source>
</evidence>
<gene>
    <name evidence="1" type="ORF">ILYODFUR_034767</name>
</gene>
<protein>
    <submittedName>
        <fullName evidence="1">Uncharacterized protein</fullName>
    </submittedName>
</protein>
<name>A0ABV0T3T0_9TELE</name>
<dbReference type="Proteomes" id="UP001482620">
    <property type="component" value="Unassembled WGS sequence"/>
</dbReference>
<sequence length="70" mass="7901">MLSEVIHISAWHPSAPATPAHYARRPETRRTKEDAEEKQYNLLALICGAHQSMSGLRHSFAHPLKELISL</sequence>
<dbReference type="EMBL" id="JAHRIQ010017958">
    <property type="protein sequence ID" value="MEQ2227144.1"/>
    <property type="molecule type" value="Genomic_DNA"/>
</dbReference>
<reference evidence="1 2" key="1">
    <citation type="submission" date="2021-06" db="EMBL/GenBank/DDBJ databases">
        <authorList>
            <person name="Palmer J.M."/>
        </authorList>
    </citation>
    <scope>NUCLEOTIDE SEQUENCE [LARGE SCALE GENOMIC DNA]</scope>
    <source>
        <strain evidence="2">if_2019</strain>
        <tissue evidence="1">Muscle</tissue>
    </source>
</reference>
<keyword evidence="2" id="KW-1185">Reference proteome</keyword>
<comment type="caution">
    <text evidence="1">The sequence shown here is derived from an EMBL/GenBank/DDBJ whole genome shotgun (WGS) entry which is preliminary data.</text>
</comment>